<keyword evidence="2" id="KW-0472">Membrane</keyword>
<organism evidence="4 5">
    <name type="scientific">Crinalium epipsammum PCC 9333</name>
    <dbReference type="NCBI Taxonomy" id="1173022"/>
    <lineage>
        <taxon>Bacteria</taxon>
        <taxon>Bacillati</taxon>
        <taxon>Cyanobacteriota</taxon>
        <taxon>Cyanophyceae</taxon>
        <taxon>Gomontiellales</taxon>
        <taxon>Gomontiellaceae</taxon>
        <taxon>Crinalium</taxon>
    </lineage>
</organism>
<dbReference type="KEGG" id="cep:Cri9333_2981"/>
<dbReference type="SUPFAM" id="SSF55166">
    <property type="entry name" value="Hedgehog/DD-peptidase"/>
    <property type="match status" value="1"/>
</dbReference>
<dbReference type="CDD" id="cd14852">
    <property type="entry name" value="LD-carboxypeptidase"/>
    <property type="match status" value="1"/>
</dbReference>
<keyword evidence="2" id="KW-0812">Transmembrane</keyword>
<feature type="transmembrane region" description="Helical" evidence="2">
    <location>
        <begin position="44"/>
        <end position="66"/>
    </location>
</feature>
<dbReference type="EMBL" id="CP003620">
    <property type="protein sequence ID" value="AFZ13820.1"/>
    <property type="molecule type" value="Genomic_DNA"/>
</dbReference>
<dbReference type="Gene3D" id="3.30.1380.10">
    <property type="match status" value="1"/>
</dbReference>
<keyword evidence="2" id="KW-1133">Transmembrane helix</keyword>
<evidence type="ECO:0000259" key="3">
    <source>
        <dbReference type="Pfam" id="PF02557"/>
    </source>
</evidence>
<dbReference type="PANTHER" id="PTHR34385:SF1">
    <property type="entry name" value="PEPTIDOGLYCAN L-ALANYL-D-GLUTAMATE ENDOPEPTIDASE CWLK"/>
    <property type="match status" value="1"/>
</dbReference>
<dbReference type="GO" id="GO:0006508">
    <property type="term" value="P:proteolysis"/>
    <property type="evidence" value="ECO:0007669"/>
    <property type="project" value="InterPro"/>
</dbReference>
<feature type="region of interest" description="Disordered" evidence="1">
    <location>
        <begin position="258"/>
        <end position="289"/>
    </location>
</feature>
<dbReference type="PANTHER" id="PTHR34385">
    <property type="entry name" value="D-ALANYL-D-ALANINE CARBOXYPEPTIDASE"/>
    <property type="match status" value="1"/>
</dbReference>
<feature type="region of interest" description="Disordered" evidence="1">
    <location>
        <begin position="1"/>
        <end position="28"/>
    </location>
</feature>
<feature type="compositionally biased region" description="Polar residues" evidence="1">
    <location>
        <begin position="262"/>
        <end position="289"/>
    </location>
</feature>
<feature type="compositionally biased region" description="Polar residues" evidence="1">
    <location>
        <begin position="83"/>
        <end position="93"/>
    </location>
</feature>
<evidence type="ECO:0000256" key="1">
    <source>
        <dbReference type="SAM" id="MobiDB-lite"/>
    </source>
</evidence>
<keyword evidence="5" id="KW-1185">Reference proteome</keyword>
<gene>
    <name evidence="4" type="ORF">Cri9333_2981</name>
</gene>
<dbReference type="AlphaFoldDB" id="K9W309"/>
<evidence type="ECO:0000313" key="5">
    <source>
        <dbReference type="Proteomes" id="UP000010472"/>
    </source>
</evidence>
<dbReference type="GO" id="GO:0004180">
    <property type="term" value="F:carboxypeptidase activity"/>
    <property type="evidence" value="ECO:0007669"/>
    <property type="project" value="UniProtKB-KW"/>
</dbReference>
<evidence type="ECO:0000256" key="2">
    <source>
        <dbReference type="SAM" id="Phobius"/>
    </source>
</evidence>
<dbReference type="STRING" id="1173022.Cri9333_2981"/>
<name>K9W309_9CYAN</name>
<dbReference type="InterPro" id="IPR003709">
    <property type="entry name" value="VanY-like_core_dom"/>
</dbReference>
<evidence type="ECO:0000313" key="4">
    <source>
        <dbReference type="EMBL" id="AFZ13820.1"/>
    </source>
</evidence>
<dbReference type="Pfam" id="PF02557">
    <property type="entry name" value="VanY"/>
    <property type="match status" value="1"/>
</dbReference>
<keyword evidence="4" id="KW-0378">Hydrolase</keyword>
<dbReference type="PATRIC" id="fig|1173022.3.peg.3227"/>
<reference evidence="4 5" key="1">
    <citation type="submission" date="2012-06" db="EMBL/GenBank/DDBJ databases">
        <title>Finished chromosome of genome of Crinalium epipsammum PCC 9333.</title>
        <authorList>
            <consortium name="US DOE Joint Genome Institute"/>
            <person name="Gugger M."/>
            <person name="Coursin T."/>
            <person name="Rippka R."/>
            <person name="Tandeau De Marsac N."/>
            <person name="Huntemann M."/>
            <person name="Wei C.-L."/>
            <person name="Han J."/>
            <person name="Detter J.C."/>
            <person name="Han C."/>
            <person name="Tapia R."/>
            <person name="Davenport K."/>
            <person name="Daligault H."/>
            <person name="Erkkila T."/>
            <person name="Gu W."/>
            <person name="Munk A.C.C."/>
            <person name="Teshima H."/>
            <person name="Xu Y."/>
            <person name="Chain P."/>
            <person name="Chen A."/>
            <person name="Krypides N."/>
            <person name="Mavromatis K."/>
            <person name="Markowitz V."/>
            <person name="Szeto E."/>
            <person name="Ivanova N."/>
            <person name="Mikhailova N."/>
            <person name="Ovchinnikova G."/>
            <person name="Pagani I."/>
            <person name="Pati A."/>
            <person name="Goodwin L."/>
            <person name="Peters L."/>
            <person name="Pitluck S."/>
            <person name="Woyke T."/>
            <person name="Kerfeld C."/>
        </authorList>
    </citation>
    <scope>NUCLEOTIDE SEQUENCE [LARGE SCALE GENOMIC DNA]</scope>
    <source>
        <strain evidence="4 5">PCC 9333</strain>
    </source>
</reference>
<dbReference type="Proteomes" id="UP000010472">
    <property type="component" value="Chromosome"/>
</dbReference>
<feature type="region of interest" description="Disordered" evidence="1">
    <location>
        <begin position="69"/>
        <end position="96"/>
    </location>
</feature>
<feature type="compositionally biased region" description="Low complexity" evidence="1">
    <location>
        <begin position="70"/>
        <end position="82"/>
    </location>
</feature>
<dbReference type="RefSeq" id="WP_015203928.1">
    <property type="nucleotide sequence ID" value="NC_019753.1"/>
</dbReference>
<dbReference type="eggNOG" id="COG1876">
    <property type="taxonomic scope" value="Bacteria"/>
</dbReference>
<dbReference type="HOGENOM" id="CLU_054193_6_1_3"/>
<keyword evidence="4" id="KW-0121">Carboxypeptidase</keyword>
<protein>
    <submittedName>
        <fullName evidence="4">Peptidase M15B and M15C DD-carboxypeptidase VanY/endolysin</fullName>
    </submittedName>
</protein>
<accession>K9W309</accession>
<proteinExistence type="predicted"/>
<sequence length="289" mass="31222">MDNAGLPGQRMDVSESSPIDEDDIPAAMRDDTPIVSRRYNLKPIMLVGGVLLGAIAFVAGILIGTAPQKSSLNSSTSDQSTTEPSPNATNSPDPTLLGHFAYQAAPTSELESITPGGNFKLRKAAAKQYQAMVAAARADGVIIVPISGFRTIAEQQHLFFDVKAQRGQLAAERAEVSAPPGYSEHHTGYALDIGDGNVPATNLSQKFENTKAFKWMNKNAARFNFELSFPKGNPQGVSYEPWHWRFIGDRNSLETFYKAKTASGNQQEPAPKSQVSTPPTQNPESNTKN</sequence>
<dbReference type="InterPro" id="IPR052179">
    <property type="entry name" value="DD-CPase-like"/>
</dbReference>
<feature type="domain" description="D-alanyl-D-alanine carboxypeptidase-like core" evidence="3">
    <location>
        <begin position="120"/>
        <end position="249"/>
    </location>
</feature>
<dbReference type="InterPro" id="IPR058193">
    <property type="entry name" value="VanY/YodJ_core_dom"/>
</dbReference>
<keyword evidence="4" id="KW-0645">Protease</keyword>
<dbReference type="InterPro" id="IPR009045">
    <property type="entry name" value="Zn_M74/Hedgehog-like"/>
</dbReference>